<evidence type="ECO:0000256" key="2">
    <source>
        <dbReference type="ARBA" id="ARBA00007441"/>
    </source>
</evidence>
<dbReference type="Gene3D" id="3.90.1150.10">
    <property type="entry name" value="Aspartate Aminotransferase, domain 1"/>
    <property type="match status" value="1"/>
</dbReference>
<comment type="cofactor">
    <cofactor evidence="1 6">
        <name>pyridoxal 5'-phosphate</name>
        <dbReference type="ChEBI" id="CHEBI:597326"/>
    </cofactor>
</comment>
<dbReference type="GO" id="GO:0030170">
    <property type="term" value="F:pyridoxal phosphate binding"/>
    <property type="evidence" value="ECO:0007669"/>
    <property type="project" value="InterPro"/>
</dbReference>
<evidence type="ECO:0000256" key="4">
    <source>
        <dbReference type="ARBA" id="ARBA00022679"/>
    </source>
</evidence>
<reference evidence="9" key="1">
    <citation type="submission" date="2016-01" db="EMBL/GenBank/DDBJ databases">
        <authorList>
            <person name="Mitreva M."/>
            <person name="Pepin K.H."/>
            <person name="Mihindukulasuriya K.A."/>
            <person name="Fulton R."/>
            <person name="Fronick C."/>
            <person name="O'Laughlin M."/>
            <person name="Miner T."/>
            <person name="Herter B."/>
            <person name="Rosa B.A."/>
            <person name="Cordes M."/>
            <person name="Tomlinson C."/>
            <person name="Wollam A."/>
            <person name="Palsikar V.B."/>
            <person name="Mardis E.R."/>
            <person name="Wilson R.K."/>
        </authorList>
    </citation>
    <scope>NUCLEOTIDE SEQUENCE [LARGE SCALE GENOMIC DNA]</scope>
    <source>
        <strain evidence="9">KA00185</strain>
    </source>
</reference>
<comment type="similarity">
    <text evidence="2 6">Belongs to the class-I pyridoxal-phosphate-dependent aminotransferase family.</text>
</comment>
<dbReference type="PATRIC" id="fig|157687.3.peg.1258"/>
<dbReference type="InterPro" id="IPR015422">
    <property type="entry name" value="PyrdxlP-dep_Trfase_small"/>
</dbReference>
<dbReference type="InterPro" id="IPR050596">
    <property type="entry name" value="AspAT/PAT-like"/>
</dbReference>
<organism evidence="8 9">
    <name type="scientific">Leptotrichia wadei</name>
    <dbReference type="NCBI Taxonomy" id="157687"/>
    <lineage>
        <taxon>Bacteria</taxon>
        <taxon>Fusobacteriati</taxon>
        <taxon>Fusobacteriota</taxon>
        <taxon>Fusobacteriia</taxon>
        <taxon>Fusobacteriales</taxon>
        <taxon>Leptotrichiaceae</taxon>
        <taxon>Leptotrichia</taxon>
    </lineage>
</organism>
<feature type="domain" description="Aminotransferase class I/classII large" evidence="7">
    <location>
        <begin position="34"/>
        <end position="346"/>
    </location>
</feature>
<keyword evidence="4 6" id="KW-0808">Transferase</keyword>
<dbReference type="EMBL" id="LSDD01000095">
    <property type="protein sequence ID" value="KXB64625.1"/>
    <property type="molecule type" value="Genomic_DNA"/>
</dbReference>
<proteinExistence type="inferred from homology"/>
<name>A0A134AAD9_9FUSO</name>
<evidence type="ECO:0000256" key="3">
    <source>
        <dbReference type="ARBA" id="ARBA00022576"/>
    </source>
</evidence>
<evidence type="ECO:0000256" key="5">
    <source>
        <dbReference type="ARBA" id="ARBA00022898"/>
    </source>
</evidence>
<dbReference type="Proteomes" id="UP000070483">
    <property type="component" value="Unassembled WGS sequence"/>
</dbReference>
<evidence type="ECO:0000313" key="8">
    <source>
        <dbReference type="EMBL" id="KXB64625.1"/>
    </source>
</evidence>
<dbReference type="PROSITE" id="PS00105">
    <property type="entry name" value="AA_TRANSFER_CLASS_1"/>
    <property type="match status" value="1"/>
</dbReference>
<evidence type="ECO:0000313" key="9">
    <source>
        <dbReference type="Proteomes" id="UP000070483"/>
    </source>
</evidence>
<dbReference type="RefSeq" id="WP_060917979.1">
    <property type="nucleotide sequence ID" value="NZ_KQ960077.1"/>
</dbReference>
<keyword evidence="9" id="KW-1185">Reference proteome</keyword>
<sequence length="403" mass="46324">MKKFSNRALNMHYSPIRKLVPYIDEAKRNGVKVYQLHIGQPDVETPDTFFEGLNNYKEKIVKYTNSAGIIELRESFSKSYKKVEINLLPEEILITQGGSEAIQITLQTLCNPGDEVLVPEPYYTNYDSFLRIADAKLVPIETSIENHYHLPAREEIEKLITPRTKAIMFSNPSNPTGIVFRPEETELIKEIAIKYDLYIITDEVYRQFIYDEEIAKSYQSFMSIPEIEDRVILVDSISKHYSATGARIGVIASKNKDFMAQALKFCQARLSVSTIEQYASTNLINTLDTYIDNTKLEYKVRRDMIYNNITKIPGVVTYKPSSSLYLIAELPVDDIEKFAIWLLTEFRYENQTLSFAPGPGFYTTPGKGIKEARFSFCTHNLIEIENGMKVLKKALEEYNKINK</sequence>
<keyword evidence="5" id="KW-0663">Pyridoxal phosphate</keyword>
<dbReference type="GO" id="GO:0008483">
    <property type="term" value="F:transaminase activity"/>
    <property type="evidence" value="ECO:0007669"/>
    <property type="project" value="UniProtKB-KW"/>
</dbReference>
<dbReference type="PANTHER" id="PTHR46383">
    <property type="entry name" value="ASPARTATE AMINOTRANSFERASE"/>
    <property type="match status" value="1"/>
</dbReference>
<dbReference type="InterPro" id="IPR015421">
    <property type="entry name" value="PyrdxlP-dep_Trfase_major"/>
</dbReference>
<dbReference type="AlphaFoldDB" id="A0A134AAD9"/>
<keyword evidence="3 6" id="KW-0032">Aminotransferase</keyword>
<dbReference type="PRINTS" id="PR00753">
    <property type="entry name" value="ACCSYNTHASE"/>
</dbReference>
<dbReference type="InterPro" id="IPR004838">
    <property type="entry name" value="NHTrfase_class1_PyrdxlP-BS"/>
</dbReference>
<evidence type="ECO:0000259" key="7">
    <source>
        <dbReference type="Pfam" id="PF00155"/>
    </source>
</evidence>
<dbReference type="NCBIfam" id="NF005744">
    <property type="entry name" value="PRK07568.1"/>
    <property type="match status" value="1"/>
</dbReference>
<dbReference type="PANTHER" id="PTHR46383:SF1">
    <property type="entry name" value="ASPARTATE AMINOTRANSFERASE"/>
    <property type="match status" value="1"/>
</dbReference>
<dbReference type="CDD" id="cd00609">
    <property type="entry name" value="AAT_like"/>
    <property type="match status" value="1"/>
</dbReference>
<dbReference type="STRING" id="157687.HMPREF3180_01264"/>
<comment type="caution">
    <text evidence="8">The sequence shown here is derived from an EMBL/GenBank/DDBJ whole genome shotgun (WGS) entry which is preliminary data.</text>
</comment>
<gene>
    <name evidence="8" type="ORF">HMPREF3180_01264</name>
</gene>
<dbReference type="OrthoDB" id="9802328at2"/>
<protein>
    <recommendedName>
        <fullName evidence="6">Aminotransferase</fullName>
        <ecNumber evidence="6">2.6.1.-</ecNumber>
    </recommendedName>
</protein>
<dbReference type="SUPFAM" id="SSF53383">
    <property type="entry name" value="PLP-dependent transferases"/>
    <property type="match status" value="1"/>
</dbReference>
<dbReference type="EC" id="2.6.1.-" evidence="6"/>
<accession>A0A134AAD9</accession>
<dbReference type="InterPro" id="IPR015424">
    <property type="entry name" value="PyrdxlP-dep_Trfase"/>
</dbReference>
<dbReference type="InterPro" id="IPR004839">
    <property type="entry name" value="Aminotransferase_I/II_large"/>
</dbReference>
<dbReference type="Gene3D" id="3.40.640.10">
    <property type="entry name" value="Type I PLP-dependent aspartate aminotransferase-like (Major domain)"/>
    <property type="match status" value="1"/>
</dbReference>
<evidence type="ECO:0000256" key="1">
    <source>
        <dbReference type="ARBA" id="ARBA00001933"/>
    </source>
</evidence>
<dbReference type="GO" id="GO:0006520">
    <property type="term" value="P:amino acid metabolic process"/>
    <property type="evidence" value="ECO:0007669"/>
    <property type="project" value="InterPro"/>
</dbReference>
<dbReference type="Pfam" id="PF00155">
    <property type="entry name" value="Aminotran_1_2"/>
    <property type="match status" value="1"/>
</dbReference>
<evidence type="ECO:0000256" key="6">
    <source>
        <dbReference type="RuleBase" id="RU000481"/>
    </source>
</evidence>